<comment type="caution">
    <text evidence="4">The sequence shown here is derived from an EMBL/GenBank/DDBJ whole genome shotgun (WGS) entry which is preliminary data.</text>
</comment>
<gene>
    <name evidence="4" type="primary">ga10825</name>
    <name evidence="4" type="ORF">PR202_ga10825</name>
</gene>
<dbReference type="Pfam" id="PF13041">
    <property type="entry name" value="PPR_2"/>
    <property type="match status" value="2"/>
</dbReference>
<protein>
    <recommendedName>
        <fullName evidence="6">Pentatricopeptide repeat-containing protein</fullName>
    </recommendedName>
</protein>
<evidence type="ECO:0000256" key="2">
    <source>
        <dbReference type="ARBA" id="ARBA00022946"/>
    </source>
</evidence>
<evidence type="ECO:0008006" key="6">
    <source>
        <dbReference type="Google" id="ProtNLM"/>
    </source>
</evidence>
<reference evidence="4" key="2">
    <citation type="submission" date="2021-12" db="EMBL/GenBank/DDBJ databases">
        <title>Resequencing data analysis of finger millet.</title>
        <authorList>
            <person name="Hatakeyama M."/>
            <person name="Aluri S."/>
            <person name="Balachadran M.T."/>
            <person name="Sivarajan S.R."/>
            <person name="Poveda L."/>
            <person name="Shimizu-Inatsugi R."/>
            <person name="Schlapbach R."/>
            <person name="Sreeman S.M."/>
            <person name="Shimizu K.K."/>
        </authorList>
    </citation>
    <scope>NUCLEOTIDE SEQUENCE</scope>
</reference>
<evidence type="ECO:0000313" key="4">
    <source>
        <dbReference type="EMBL" id="GJM94201.1"/>
    </source>
</evidence>
<feature type="repeat" description="PPR" evidence="3">
    <location>
        <begin position="312"/>
        <end position="346"/>
    </location>
</feature>
<dbReference type="GO" id="GO:0009451">
    <property type="term" value="P:RNA modification"/>
    <property type="evidence" value="ECO:0007669"/>
    <property type="project" value="InterPro"/>
</dbReference>
<feature type="repeat" description="PPR" evidence="3">
    <location>
        <begin position="176"/>
        <end position="210"/>
    </location>
</feature>
<keyword evidence="2" id="KW-0809">Transit peptide</keyword>
<reference evidence="4" key="1">
    <citation type="journal article" date="2018" name="DNA Res.">
        <title>Multiple hybrid de novo genome assembly of finger millet, an orphan allotetraploid crop.</title>
        <authorList>
            <person name="Hatakeyama M."/>
            <person name="Aluri S."/>
            <person name="Balachadran M.T."/>
            <person name="Sivarajan S.R."/>
            <person name="Patrignani A."/>
            <person name="Gruter S."/>
            <person name="Poveda L."/>
            <person name="Shimizu-Inatsugi R."/>
            <person name="Baeten J."/>
            <person name="Francoijs K.J."/>
            <person name="Nataraja K.N."/>
            <person name="Reddy Y.A.N."/>
            <person name="Phadnis S."/>
            <person name="Ravikumar R.L."/>
            <person name="Schlapbach R."/>
            <person name="Sreeman S.M."/>
            <person name="Shimizu K.K."/>
        </authorList>
    </citation>
    <scope>NUCLEOTIDE SEQUENCE</scope>
</reference>
<dbReference type="Gene3D" id="1.25.40.10">
    <property type="entry name" value="Tetratricopeptide repeat domain"/>
    <property type="match status" value="3"/>
</dbReference>
<dbReference type="InterPro" id="IPR011990">
    <property type="entry name" value="TPR-like_helical_dom_sf"/>
</dbReference>
<feature type="repeat" description="PPR" evidence="3">
    <location>
        <begin position="277"/>
        <end position="311"/>
    </location>
</feature>
<organism evidence="4 5">
    <name type="scientific">Eleusine coracana subsp. coracana</name>
    <dbReference type="NCBI Taxonomy" id="191504"/>
    <lineage>
        <taxon>Eukaryota</taxon>
        <taxon>Viridiplantae</taxon>
        <taxon>Streptophyta</taxon>
        <taxon>Embryophyta</taxon>
        <taxon>Tracheophyta</taxon>
        <taxon>Spermatophyta</taxon>
        <taxon>Magnoliopsida</taxon>
        <taxon>Liliopsida</taxon>
        <taxon>Poales</taxon>
        <taxon>Poaceae</taxon>
        <taxon>PACMAD clade</taxon>
        <taxon>Chloridoideae</taxon>
        <taxon>Cynodonteae</taxon>
        <taxon>Eleusininae</taxon>
        <taxon>Eleusine</taxon>
    </lineage>
</organism>
<dbReference type="PANTHER" id="PTHR47926">
    <property type="entry name" value="PENTATRICOPEPTIDE REPEAT-CONTAINING PROTEIN"/>
    <property type="match status" value="1"/>
</dbReference>
<proteinExistence type="predicted"/>
<dbReference type="Pfam" id="PF20431">
    <property type="entry name" value="E_motif"/>
    <property type="match status" value="1"/>
</dbReference>
<dbReference type="Proteomes" id="UP001054889">
    <property type="component" value="Unassembled WGS sequence"/>
</dbReference>
<dbReference type="PROSITE" id="PS51375">
    <property type="entry name" value="PPR"/>
    <property type="match status" value="4"/>
</dbReference>
<evidence type="ECO:0000313" key="5">
    <source>
        <dbReference type="Proteomes" id="UP001054889"/>
    </source>
</evidence>
<dbReference type="PANTHER" id="PTHR47926:SF481">
    <property type="entry name" value="TETRATRICOPEPTIDE-LIKE HELICAL DOMAIN SUPERFAMILY"/>
    <property type="match status" value="1"/>
</dbReference>
<evidence type="ECO:0000256" key="3">
    <source>
        <dbReference type="PROSITE-ProRule" id="PRU00708"/>
    </source>
</evidence>
<dbReference type="FunFam" id="1.25.40.10:FF:000351">
    <property type="entry name" value="Pentatricopeptide repeat-containing protein"/>
    <property type="match status" value="1"/>
</dbReference>
<name>A0AAV5C7V5_ELECO</name>
<dbReference type="FunFam" id="1.25.40.10:FF:000529">
    <property type="entry name" value="Pentatricopeptide repeat-containing protein"/>
    <property type="match status" value="1"/>
</dbReference>
<keyword evidence="1" id="KW-0677">Repeat</keyword>
<dbReference type="InterPro" id="IPR046960">
    <property type="entry name" value="PPR_At4g14850-like_plant"/>
</dbReference>
<dbReference type="GO" id="GO:0003723">
    <property type="term" value="F:RNA binding"/>
    <property type="evidence" value="ECO:0007669"/>
    <property type="project" value="InterPro"/>
</dbReference>
<sequence>MRRSATPPDAHTFACVVRACADCSRHDAVRVVHGVVVCSGASSHPVVGSALVSGYARLGLVEDAAHVFDGLCEPDLVLWNAMMSGYGYHGMWHGGLELFSAMRRSGERPDGYSMVSLVSCFSDPEALAFARAVHGVCVKGGYDSGHYVRSALVTMYMRCRCMKSAQLLFRNLPDADLVTWSSLITGLLQDGEYIKSFDLFRQMCSTGKRPDSILIASVLSTCASTAAIGCTRETHCYAVRHGAHMDTRVLSSLLDAYAKCGFSELGYLVFRQFPHKNSVMYNTVISNLGSHGFAIKAIEVLDEMVHDKLRPDSATFSALLAACCHAGLLDEGWKLFRRMTDEFLIMATIEHYVYMVRLLATFGQLKEAYNLIQTMPMQPDCGVWGALLWGCCVHRDSSLGRMVAEKLTESNPDKAAYRIMLSNLYASQEMWWDAHEVRAELLKEDLHKNTGISRVTE</sequence>
<accession>A0AAV5C7V5</accession>
<dbReference type="InterPro" id="IPR046848">
    <property type="entry name" value="E_motif"/>
</dbReference>
<keyword evidence="5" id="KW-1185">Reference proteome</keyword>
<feature type="repeat" description="PPR" evidence="3">
    <location>
        <begin position="75"/>
        <end position="109"/>
    </location>
</feature>
<evidence type="ECO:0000256" key="1">
    <source>
        <dbReference type="ARBA" id="ARBA00022737"/>
    </source>
</evidence>
<dbReference type="NCBIfam" id="TIGR00756">
    <property type="entry name" value="PPR"/>
    <property type="match status" value="4"/>
</dbReference>
<dbReference type="EMBL" id="BQKI01000004">
    <property type="protein sequence ID" value="GJM94201.1"/>
    <property type="molecule type" value="Genomic_DNA"/>
</dbReference>
<dbReference type="FunFam" id="1.25.40.10:FF:000090">
    <property type="entry name" value="Pentatricopeptide repeat-containing protein, chloroplastic"/>
    <property type="match status" value="1"/>
</dbReference>
<dbReference type="AlphaFoldDB" id="A0AAV5C7V5"/>
<dbReference type="Pfam" id="PF01535">
    <property type="entry name" value="PPR"/>
    <property type="match status" value="2"/>
</dbReference>
<dbReference type="InterPro" id="IPR002885">
    <property type="entry name" value="PPR_rpt"/>
</dbReference>